<evidence type="ECO:0000256" key="8">
    <source>
        <dbReference type="ARBA" id="ARBA00022510"/>
    </source>
</evidence>
<evidence type="ECO:0000256" key="12">
    <source>
        <dbReference type="ARBA" id="ARBA00022595"/>
    </source>
</evidence>
<dbReference type="Pfam" id="PF00516">
    <property type="entry name" value="GP120"/>
    <property type="match status" value="2"/>
</dbReference>
<keyword evidence="7 32" id="KW-1168">Fusion of virus membrane with host membrane</keyword>
<keyword evidence="10 32" id="KW-1165">Clathrin-mediated endocytosis of virus by host</keyword>
<protein>
    <recommendedName>
        <fullName evidence="32">Envelope glycoprotein gp160</fullName>
    </recommendedName>
    <alternativeName>
        <fullName evidence="32">Env polyprotein</fullName>
    </alternativeName>
    <component>
        <recommendedName>
            <fullName evidence="32">Surface protein gp120</fullName>
            <shortName evidence="32">SU</shortName>
        </recommendedName>
        <alternativeName>
            <fullName evidence="32">Glycoprotein 120</fullName>
            <shortName evidence="32">gp120</shortName>
        </alternativeName>
    </component>
    <component>
        <recommendedName>
            <fullName evidence="32">Transmembrane protein gp41</fullName>
            <shortName evidence="32">TM</shortName>
        </recommendedName>
        <alternativeName>
            <fullName evidence="32">Glycoprotein 41</fullName>
            <shortName evidence="32">gp41</shortName>
        </alternativeName>
    </component>
</protein>
<comment type="subunit">
    <text evidence="32">The mature envelope protein (Env) consists of a homotrimer of non-covalently associated gp120-gp41 heterodimers. The resulting complex protrudes from the virus surface as a spike. There seems to be as few as 10 spikes on the average virion. Surface protein gp120 interacts with host CD4, CCR5 and CXCR4. Gp120 also interacts with the C-type lectins CD209/DC-SIGN and CLEC4M/DC-SIGNR (collectively referred to as DC-SIGN(R)). Gp120 and gp41 interact with GalCer. Gp120 interacts with host ITGA4/ITGB7 complex; on CD4+ T-cells, this interaction results in rapid activation of integrin ITGAL/LFA-1, which facilitates efficient cell-to-cell spreading of HIV-1. Gp120 interacts with cell-associated heparan sulfate; this interaction increases virus infectivity on permissive cells and may be involved in infection of CD4- cells.</text>
</comment>
<evidence type="ECO:0000256" key="10">
    <source>
        <dbReference type="ARBA" id="ARBA00022570"/>
    </source>
</evidence>
<keyword evidence="22 32" id="KW-1133">Transmembrane helix</keyword>
<feature type="lipid moiety-binding region" description="S-palmitoyl cysteine; by host" evidence="32">
    <location>
        <position position="743"/>
    </location>
</feature>
<feature type="region of interest" description="MPER; binding to GalCer" evidence="32">
    <location>
        <begin position="641"/>
        <end position="662"/>
    </location>
</feature>
<feature type="domain" description="Human immunodeficiency virus 1 envelope glycoprotein Gp120" evidence="35">
    <location>
        <begin position="33"/>
        <end position="138"/>
    </location>
</feature>
<evidence type="ECO:0000256" key="17">
    <source>
        <dbReference type="ARBA" id="ARBA00022804"/>
    </source>
</evidence>
<gene>
    <name evidence="32 37" type="primary">env</name>
</gene>
<feature type="chain" id="PRO_5023474684" description="Transmembrane protein gp41" evidence="32">
    <location>
        <begin position="491"/>
        <end position="842"/>
    </location>
</feature>
<dbReference type="FunFam" id="1.20.5.490:FF:000001">
    <property type="entry name" value="Envelope glycoprotein gp160"/>
    <property type="match status" value="1"/>
</dbReference>
<evidence type="ECO:0000256" key="4">
    <source>
        <dbReference type="ARBA" id="ARBA00004563"/>
    </source>
</evidence>
<feature type="lipid moiety-binding region" description="S-palmitoyl cysteine; by host" evidence="32">
    <location>
        <position position="823"/>
    </location>
</feature>
<comment type="domain">
    <text evidence="32">Some of the most genetically diverse regions of the viral genome are present in Env. They are called variable regions 1 through 5 (V1 through V5). Coreceptor usage of gp120 is determined mainly by the primary structure of the third variable region (V3) in the outer domain of gp120. The sequence of V3 determines which coreceptor, CCR5 and/or CXCR4 (corresponding to R5/macrophage, X4/T cell and R5X4/T cell and macrophage tropism), is used to trigger the fusion potential of the Env complex, and hence which cells the virus can infect. Binding to CCR5 involves a region adjacent in addition to V3.</text>
</comment>
<feature type="disulfide bond" evidence="32">
    <location>
        <begin position="206"/>
        <end position="235"/>
    </location>
</feature>
<feature type="disulfide bond" evidence="32">
    <location>
        <begin position="577"/>
        <end position="583"/>
    </location>
</feature>
<feature type="topological domain" description="Cytoplasmic" evidence="32">
    <location>
        <begin position="685"/>
        <end position="842"/>
    </location>
</feature>
<evidence type="ECO:0000256" key="6">
    <source>
        <dbReference type="ARBA" id="ARBA00004650"/>
    </source>
</evidence>
<sequence>MRARGILRSCQQWWIWGILGFWMLMIYNVMGNLWVTVYYGVPVWREAKTTLFCASDAKAYEKEVHNVWATHACVPTDPNPQEMLLGNVTENFNMWKNDMVDQMHEDIISLWDESLKPCVKLTPLCVTLECNSTRNDTGNDCSFNVTTEIKDKIHKERAFFYRLDIVPLNNETNNSSSEYRLINCNTSTLTQACPKVSFDPIPIHYCAPAGYAILKCNDKTFNGTGPCKNVSTVQCTHGIKPVVSTQLLLNGSIAEEEIIVRSKNLTDNAKTIIVQLNESIGIVCTRPNNNTRRSIRIGPGQSFYATKIIGDIRQAHCNISKSNWTKALQWVSNKLREHFPNKTITFEPSSGGDLEITTHSFNCRGEFFYCNTSALFNSNITKDNDTKDNDTGDITLQCKIKQIINMWQEVGRAMYAPPIEGSITCESIITGLLLVRDGGTNTTKEIFRPGGGDMKDNWRSELYKYKVIEIKPLGIAPTGAKRRVVEREKRAVGIGAVILGFLGAAGSTMGAASITLTVQARQLLSGIVQQQSNLLRAIEAQQHMLQLTVWGIKQLQARVLAIERYLQDQQLLGIWGCSGKLICTTNVPWNASWSNKSQSDIWNNMTWMQWDREINNYTTTIYRLLEESQNQQEQNEKDLLALDKWQNLWNWFSITKWLWYIKIFIMIVGGLIGLRIIFAVLSIVNRVRQGYSPLSFQTPTPNPRGPDRLGEIEEEGGEQDRDRSIRLVSGFFSLAWDDLRSLCLFSYRRLRVFILIVARVGELLGRSSLRGLQTGWEAFKYLGSLVQYWGLELRKSAINLLDTIAIAVAEGTDRIIEFIQRSCRAIRNLPRRIRQGFEAALL</sequence>
<evidence type="ECO:0000256" key="2">
    <source>
        <dbReference type="ARBA" id="ARBA00004433"/>
    </source>
</evidence>
<dbReference type="InterPro" id="IPR036377">
    <property type="entry name" value="Gp120_core_sf"/>
</dbReference>
<evidence type="ECO:0000256" key="23">
    <source>
        <dbReference type="ARBA" id="ARBA00023046"/>
    </source>
</evidence>
<comment type="domain">
    <text evidence="32">The membrane proximal external region (MPER) present in gp41 is a tryptophan-rich region recognized by the antibodies 2F5, Z13, and 4E10. MPER seems to play a role in fusion.</text>
</comment>
<keyword evidence="19 32" id="KW-1043">Host membrane</keyword>
<evidence type="ECO:0000256" key="20">
    <source>
        <dbReference type="ARBA" id="ARBA00022879"/>
    </source>
</evidence>
<evidence type="ECO:0000256" key="24">
    <source>
        <dbReference type="ARBA" id="ARBA00023054"/>
    </source>
</evidence>
<feature type="region of interest" description="Fusion peptide" evidence="32">
    <location>
        <begin position="491"/>
        <end position="511"/>
    </location>
</feature>
<organism evidence="37 38">
    <name type="scientific">Human immunodeficiency virus type 1</name>
    <name type="common">HIV-1</name>
    <dbReference type="NCBI Taxonomy" id="11676"/>
    <lineage>
        <taxon>Viruses</taxon>
        <taxon>Riboviria</taxon>
        <taxon>Pararnavirae</taxon>
        <taxon>Artverviricota</taxon>
        <taxon>Revtraviricetes</taxon>
        <taxon>Ortervirales</taxon>
        <taxon>Retroviridae</taxon>
        <taxon>Orthoretrovirinae</taxon>
        <taxon>Lentivirus</taxon>
        <taxon>Lentivirus humimdef1</taxon>
    </lineage>
</organism>
<evidence type="ECO:0000256" key="1">
    <source>
        <dbReference type="ARBA" id="ARBA00004402"/>
    </source>
</evidence>
<evidence type="ECO:0000256" key="28">
    <source>
        <dbReference type="ARBA" id="ARBA00023180"/>
    </source>
</evidence>
<dbReference type="SUPFAM" id="SSF56502">
    <property type="entry name" value="gp120 core"/>
    <property type="match status" value="2"/>
</dbReference>
<keyword evidence="24 32" id="KW-0175">Coiled coil</keyword>
<evidence type="ECO:0000256" key="25">
    <source>
        <dbReference type="ARBA" id="ARBA00023136"/>
    </source>
</evidence>
<feature type="region of interest" description="Disordered" evidence="34">
    <location>
        <begin position="695"/>
        <end position="721"/>
    </location>
</feature>
<comment type="similarity">
    <text evidence="32">Belongs to the HIV-1 env protein family.</text>
</comment>
<dbReference type="GO" id="GO:0016020">
    <property type="term" value="C:membrane"/>
    <property type="evidence" value="ECO:0007669"/>
    <property type="project" value="UniProtKB-UniRule"/>
</dbReference>
<dbReference type="CDD" id="cd09909">
    <property type="entry name" value="HIV-1-like_HR1-HR2"/>
    <property type="match status" value="1"/>
</dbReference>
<dbReference type="InterPro" id="IPR000328">
    <property type="entry name" value="GP41-like"/>
</dbReference>
<keyword evidence="9 32" id="KW-1032">Host cell membrane</keyword>
<evidence type="ECO:0000256" key="34">
    <source>
        <dbReference type="SAM" id="MobiDB-lite"/>
    </source>
</evidence>
<keyword evidence="14 32" id="KW-0812">Transmembrane</keyword>
<dbReference type="GO" id="GO:0005198">
    <property type="term" value="F:structural molecule activity"/>
    <property type="evidence" value="ECO:0007669"/>
    <property type="project" value="UniProtKB-UniRule"/>
</dbReference>
<feature type="site" description="Cleavage; by host furin" evidence="32">
    <location>
        <begin position="490"/>
        <end position="491"/>
    </location>
</feature>
<evidence type="ECO:0000256" key="3">
    <source>
        <dbReference type="ARBA" id="ARBA00004505"/>
    </source>
</evidence>
<feature type="disulfide bond" evidence="32">
    <location>
        <begin position="53"/>
        <end position="73"/>
    </location>
</feature>
<feature type="transmembrane region" description="Helical" evidence="33">
    <location>
        <begin position="13"/>
        <end position="41"/>
    </location>
</feature>
<evidence type="ECO:0000256" key="14">
    <source>
        <dbReference type="ARBA" id="ARBA00022692"/>
    </source>
</evidence>
<evidence type="ECO:0000256" key="27">
    <source>
        <dbReference type="ARBA" id="ARBA00023157"/>
    </source>
</evidence>
<evidence type="ECO:0000313" key="38">
    <source>
        <dbReference type="Proteomes" id="UP000119328"/>
    </source>
</evidence>
<dbReference type="GO" id="GO:0019082">
    <property type="term" value="P:viral protein processing"/>
    <property type="evidence" value="ECO:0007669"/>
    <property type="project" value="UniProtKB-UniRule"/>
</dbReference>
<keyword evidence="18 32" id="KW-0946">Virion</keyword>
<keyword evidence="16 32" id="KW-0732">Signal</keyword>
<dbReference type="GO" id="GO:1903908">
    <property type="term" value="P:positive regulation of plasma membrane raft polarization"/>
    <property type="evidence" value="ECO:0007669"/>
    <property type="project" value="UniProtKB-UniRule"/>
</dbReference>
<organismHost>
    <name type="scientific">Homo sapiens</name>
    <name type="common">Human</name>
    <dbReference type="NCBI Taxonomy" id="9606"/>
</organismHost>
<feature type="domain" description="Human immunodeficiency virus 1 envelope glycoprotein Gp120" evidence="35">
    <location>
        <begin position="140"/>
        <end position="490"/>
    </location>
</feature>
<evidence type="ECO:0000256" key="31">
    <source>
        <dbReference type="ARBA" id="ARBA00023296"/>
    </source>
</evidence>
<evidence type="ECO:0000256" key="9">
    <source>
        <dbReference type="ARBA" id="ARBA00022511"/>
    </source>
</evidence>
<keyword evidence="17 32" id="KW-1161">Viral attachment to host cell</keyword>
<feature type="transmembrane region" description="Helical" evidence="33">
    <location>
        <begin position="491"/>
        <end position="514"/>
    </location>
</feature>
<comment type="subcellular location">
    <molecule>Transmembrane protein gp41</molecule>
    <subcellularLocation>
        <location evidence="32">Virion membrane</location>
        <topology evidence="32">Single-pass type I membrane protein</topology>
    </subcellularLocation>
    <subcellularLocation>
        <location evidence="32">Host cell membrane</location>
        <topology evidence="32">Single-pass type I membrane protein</topology>
    </subcellularLocation>
    <subcellularLocation>
        <location evidence="32">Host endosome membrane</location>
        <topology evidence="32">Single-pass type I membrane protein</topology>
    </subcellularLocation>
    <text evidence="32">It is probably concentrated at the site of budding and incorporated into the virions possibly by contacts between the cytoplasmic tail of Env and the N-terminus of Gag.</text>
</comment>
<evidence type="ECO:0000256" key="32">
    <source>
        <dbReference type="HAMAP-Rule" id="MF_04083"/>
    </source>
</evidence>
<dbReference type="HAMAP" id="MF_04083">
    <property type="entry name" value="HIV_ENV"/>
    <property type="match status" value="1"/>
</dbReference>
<keyword evidence="28 32" id="KW-0325">Glycoprotein</keyword>
<dbReference type="InterPro" id="IPR037527">
    <property type="entry name" value="Gp160"/>
</dbReference>
<dbReference type="Gene3D" id="1.10.287.210">
    <property type="match status" value="1"/>
</dbReference>
<dbReference type="FunFam" id="2.170.40.20:FF:000003">
    <property type="entry name" value="Envelope glycoprotein gp160"/>
    <property type="match status" value="1"/>
</dbReference>
<comment type="PTM">
    <text evidence="32">Palmitoylation of the transmembrane protein and of Env polyprotein (prior to its proteolytic cleavage) is essential for their association with host cell membrane lipid rafts. Palmitoylation is therefore required for envelope trafficking to classical lipid rafts, but not for viral replication.</text>
</comment>
<feature type="short sequence motif" description="YXXL motif; contains endocytosis signal" evidence="32">
    <location>
        <begin position="691"/>
        <end position="694"/>
    </location>
</feature>
<keyword evidence="31 32" id="KW-1160">Virus entry into host cell</keyword>
<evidence type="ECO:0000256" key="33">
    <source>
        <dbReference type="RuleBase" id="RU363095"/>
    </source>
</evidence>
<reference evidence="37 38" key="1">
    <citation type="journal article" date="2006" name="J. Virol. Methods">
        <title>Large-scale amplification, cloning and sequencing of near full-length HIV-1 subtype C genomes.</title>
        <authorList>
            <person name="Rousseau C.M."/>
            <person name="Birditt B.A."/>
            <person name="McKay A.R."/>
            <person name="Stoddard J.N."/>
            <person name="Lee T.C."/>
            <person name="McLaughlin S."/>
            <person name="Moore S.W."/>
            <person name="Shindo N."/>
            <person name="Learn G.H."/>
            <person name="Korber B.T."/>
            <person name="Brander C."/>
            <person name="Goulder P.J."/>
            <person name="Kiepiela P."/>
            <person name="Walker B.D."/>
            <person name="Mullins J.I."/>
        </authorList>
    </citation>
    <scope>NUCLEOTIDE SEQUENCE [LARGE SCALE GENOMIC DNA]</scope>
    <source>
        <strain evidence="37">02ZAPS001MB1</strain>
    </source>
</reference>
<comment type="domain">
    <text evidence="32">The YXXL motif is involved in determining the exact site of viral release at the surface of infected mononuclear cells and promotes endocytosis. YXXL and di-leucine endocytosis motifs interact directly or indirectly with the clathrin adapter complexes, opperate independently, and their activities are not additive.</text>
</comment>
<dbReference type="GO" id="GO:0019064">
    <property type="term" value="P:fusion of virus membrane with host plasma membrane"/>
    <property type="evidence" value="ECO:0007669"/>
    <property type="project" value="UniProtKB-UniRule"/>
</dbReference>
<keyword evidence="23 32" id="KW-1039">Host endosome</keyword>
<evidence type="ECO:0000259" key="36">
    <source>
        <dbReference type="Pfam" id="PF00517"/>
    </source>
</evidence>
<evidence type="ECO:0000256" key="15">
    <source>
        <dbReference type="ARBA" id="ARBA00022703"/>
    </source>
</evidence>
<evidence type="ECO:0000256" key="21">
    <source>
        <dbReference type="ARBA" id="ARBA00022890"/>
    </source>
</evidence>
<evidence type="ECO:0000256" key="29">
    <source>
        <dbReference type="ARBA" id="ARBA00023280"/>
    </source>
</evidence>
<evidence type="ECO:0000256" key="5">
    <source>
        <dbReference type="ARBA" id="ARBA00004578"/>
    </source>
</evidence>
<keyword evidence="15 32" id="KW-0053">Apoptosis</keyword>
<dbReference type="Gene3D" id="2.170.40.20">
    <property type="entry name" value="Human immunodeficiency virus 1, Gp160, envelope glycoprotein"/>
    <property type="match status" value="2"/>
</dbReference>
<comment type="function">
    <text evidence="32">Surface protein gp120: Attaches the virus to the host lymphoid cell by binding to the primary receptor CD4. This interaction induces a structural rearrangement creating a high affinity binding site for a chemokine coreceptor like CXCR4 and/or CCR5. Acts as a ligand for CD209/DC-SIGN and CLEC4M/DC-SIGNR, which are respectively found on dendritic cells (DCs), and on endothelial cells of liver sinusoids and lymph node sinuses. These interactions allow capture of viral particles at mucosal surfaces by these cells and subsequent transmission to permissive cells. HIV subverts the migration properties of dendritic cells to gain access to CD4+ T-cells in lymph nodes. Virus transmission to permissive T-cells occurs either in trans (without DCs infection, through viral capture and transmission), or in cis (following DCs productive infection, through the usual CD4-gp120 interaction), thereby inducing a robust infection. In trans infection, bound virions remain infectious over days and it is proposed that they are not degraded, but protected in non-lysosomal acidic organelles within the DCs close to the cell membrane thus contributing to the viral infectious potential during DCs' migration from the periphery to the lymphoid tissues. On arrival at lymphoid tissues, intact virions recycle back to DCs' cell surface allowing virus transmission to CD4+ T-cells.</text>
</comment>
<dbReference type="Proteomes" id="UP000119328">
    <property type="component" value="Genome"/>
</dbReference>
<keyword evidence="27 32" id="KW-1015">Disulfide bond</keyword>
<evidence type="ECO:0000256" key="30">
    <source>
        <dbReference type="ARBA" id="ARBA00023288"/>
    </source>
</evidence>
<evidence type="ECO:0000256" key="22">
    <source>
        <dbReference type="ARBA" id="ARBA00022989"/>
    </source>
</evidence>
<evidence type="ECO:0000256" key="19">
    <source>
        <dbReference type="ARBA" id="ARBA00022870"/>
    </source>
</evidence>
<dbReference type="FunFam" id="1.10.287.210:FF:000001">
    <property type="entry name" value="Envelope glycoprotein gp160"/>
    <property type="match status" value="1"/>
</dbReference>
<feature type="short sequence motif" description="Di-leucine internalization motif" evidence="32">
    <location>
        <begin position="841"/>
        <end position="842"/>
    </location>
</feature>
<evidence type="ECO:0000259" key="35">
    <source>
        <dbReference type="Pfam" id="PF00516"/>
    </source>
</evidence>
<comment type="caution">
    <text evidence="32 33">Lacks conserved residue(s) required for the propagation of feature annotation.</text>
</comment>
<comment type="PTM">
    <text evidence="32">Specific enzymatic cleavages in vivo yield mature proteins. Envelope glycoproteins are synthesized as a inactive precursor that is heavily N-glycosylated and processed likely by host cell furin in the Golgi to yield the mature SU and TM proteins. The cleavage site between SU and TM requires the minimal sequence [KR]-X-[KR]-R. About 2 of the 9 disulfide bonds of gp41 are reduced by P4HB/PDI, following binding to CD4 receptor.</text>
</comment>
<dbReference type="GO" id="GO:0019062">
    <property type="term" value="P:virion attachment to host cell"/>
    <property type="evidence" value="ECO:0007669"/>
    <property type="project" value="UniProtKB-UniRule"/>
</dbReference>
<evidence type="ECO:0000256" key="7">
    <source>
        <dbReference type="ARBA" id="ARBA00022506"/>
    </source>
</evidence>
<dbReference type="Gene3D" id="1.20.5.490">
    <property type="entry name" value="Single helix bin"/>
    <property type="match status" value="1"/>
</dbReference>
<dbReference type="GO" id="GO:0039654">
    <property type="term" value="P:fusion of virus membrane with host endosome membrane"/>
    <property type="evidence" value="ECO:0007669"/>
    <property type="project" value="UniProtKB-UniRule"/>
</dbReference>
<evidence type="ECO:0000256" key="26">
    <source>
        <dbReference type="ARBA" id="ARBA00023139"/>
    </source>
</evidence>
<feature type="disulfide bond" evidence="32">
    <location>
        <begin position="216"/>
        <end position="227"/>
    </location>
</feature>
<comment type="PTM">
    <text evidence="32">Highly glycosylated by host. The high number of glycan on the protein is reffered to as 'glycan shield' because it contributes to hide protein sequence from adaptive immune system.</text>
</comment>
<comment type="domain">
    <text evidence="32 33">The 17 amino acids long immunosuppressive region is present in many retroviral envelope proteins. Synthetic peptides derived from this relatively conserved sequence inhibit immune function in vitro and in vivo.</text>
</comment>
<dbReference type="GO" id="GO:0052031">
    <property type="term" value="P:symbiont-mediated perturbation of host defense response"/>
    <property type="evidence" value="ECO:0007669"/>
    <property type="project" value="UniProtKB-UniRule"/>
</dbReference>
<name>Q2VAT2_HV1</name>
<comment type="function">
    <text evidence="32">Envelope glycoprotein gp160: Oligomerizes in the host endoplasmic reticulum into predominantly trimers. In a second time, gp160 transits in the host Golgi, where glycosylation is completed. The precursor is then proteolytically cleaved in the trans-Golgi and thereby activated by cellular furin or furin-like proteases to produce gp120 and gp41.</text>
</comment>
<keyword evidence="25 32" id="KW-0472">Membrane</keyword>
<keyword evidence="29 32" id="KW-0899">Viral immunoevasion</keyword>
<dbReference type="GO" id="GO:0055036">
    <property type="term" value="C:virion membrane"/>
    <property type="evidence" value="ECO:0007669"/>
    <property type="project" value="UniProtKB-SubCell"/>
</dbReference>
<keyword evidence="8 32" id="KW-1170">Fusion of virus membrane with host endosomal membrane</keyword>
<comment type="miscellaneous">
    <text evidence="32">HIV-1 lineages are divided in three main groups, M (for Major), O (for Outlier), and N (for New, or Non-M, Non-O). The vast majority of strains found worldwide belong to the group M. Group O seems to be endemic to and largely confined to Cameroon and neighboring countries in West Central Africa, where these viruses represent a small minority of HIV-1 strains. The group N is represented by a limited number of isolates from Cameroonian persons. The group M is further subdivided in 9 clades or subtypes (A to D, F to H, J and K).</text>
</comment>
<keyword evidence="13 32" id="KW-0165">Cleavage on pair of basic residues</keyword>
<evidence type="ECO:0000256" key="13">
    <source>
        <dbReference type="ARBA" id="ARBA00022685"/>
    </source>
</evidence>
<dbReference type="InterPro" id="IPR000777">
    <property type="entry name" value="HIV1_Gp120"/>
</dbReference>
<comment type="miscellaneous">
    <text evidence="32">Inhibitors targeting HIV-1 viral envelope proteins are used as antiretroviral drugs. Attachment of virions to the cell surface via non-specific interactions and CD4 binding can be blocked by inhibitors that include cyanovirin-N, cyclotriazadisulfonamide analogs, PRO 2000, TNX 355 and PRO 542. In addition, BMS 806 can block CD4-induced conformational changes. Env interactions with the coreceptor molecules can be targeted by CCR5 antagonists including SCH-D, maraviroc (UK 427857) and aplaviroc (GW 873140), and the CXCR4 antagonist AMD 070. Fusion of viral and cellular membranes can be inhibited by peptides such as enfuvirtide and tifuvirtide (T 1249). Resistance to inhibitors associated with mutations in Env are observed. Most of the time, single mutations confer only a modest reduction in drug susceptibility. Combination of several mutations is usually required to develop a high-level drug resistance.</text>
</comment>
<dbReference type="GO" id="GO:0075512">
    <property type="term" value="P:clathrin-dependent endocytosis of virus by host cell"/>
    <property type="evidence" value="ECO:0007669"/>
    <property type="project" value="UniProtKB-UniRule"/>
</dbReference>
<dbReference type="EMBL" id="DQ275648">
    <property type="protein sequence ID" value="ABB84030.1"/>
    <property type="molecule type" value="Genomic_RNA"/>
</dbReference>
<comment type="subcellular location">
    <molecule>Surface protein gp120</molecule>
    <subcellularLocation>
        <location evidence="32">Virion membrane</location>
        <topology evidence="32">Peripheral membrane protein</topology>
    </subcellularLocation>
    <subcellularLocation>
        <location evidence="32">Host cell membrane</location>
        <topology evidence="32">Peripheral membrane protein</topology>
    </subcellularLocation>
    <subcellularLocation>
        <location evidence="32">Host endosome membrane</location>
        <topology evidence="32">Single-pass type I membrane protein</topology>
    </subcellularLocation>
    <text evidence="32">The surface protein is not anchored to the viral envelope, but associates with the extravirion surface through its binding to TM. It is probably concentrated at the site of budding and incorporated into the virions possibly by contacts between the cytoplasmic tail of Env and the N-terminus of Gag.</text>
</comment>
<comment type="domain">
    <text evidence="32">The CD4-binding region is targeted by the antibody b12.</text>
</comment>
<keyword evidence="30 32" id="KW-0449">Lipoprotein</keyword>
<proteinExistence type="inferred from homology"/>
<evidence type="ECO:0000256" key="18">
    <source>
        <dbReference type="ARBA" id="ARBA00022844"/>
    </source>
</evidence>
<keyword evidence="26 32" id="KW-0564">Palmitate</keyword>
<comment type="subcellular location">
    <subcellularLocation>
        <location evidence="3">Host cell membrane</location>
        <topology evidence="3">Peripheral membrane protein</topology>
    </subcellularLocation>
    <subcellularLocation>
        <location evidence="1">Host cell membrane</location>
        <topology evidence="1">Single-pass type I membrane protein</topology>
    </subcellularLocation>
    <subcellularLocation>
        <location evidence="2">Host endosome membrane</location>
        <topology evidence="2">Peripheral membrane protein</topology>
    </subcellularLocation>
    <subcellularLocation>
        <location evidence="5">Host endosome membrane</location>
        <topology evidence="5">Single-pass type I membrane protein</topology>
    </subcellularLocation>
    <subcellularLocation>
        <location evidence="6">Virion membrane</location>
        <topology evidence="6">Peripheral membrane protein</topology>
    </subcellularLocation>
    <subcellularLocation>
        <location evidence="4">Virion membrane</location>
        <topology evidence="4">Single-pass type I membrane protein</topology>
    </subcellularLocation>
</comment>
<feature type="region of interest" description="CD4-binding loop" evidence="32">
    <location>
        <begin position="349"/>
        <end position="359"/>
    </location>
</feature>
<accession>Q2VAT2</accession>
<evidence type="ECO:0000313" key="37">
    <source>
        <dbReference type="EMBL" id="ABB84030.1"/>
    </source>
</evidence>
<keyword evidence="11 32" id="KW-0945">Host-virus interaction</keyword>
<dbReference type="Pfam" id="PF00517">
    <property type="entry name" value="GP41"/>
    <property type="match status" value="1"/>
</dbReference>
<evidence type="ECO:0000256" key="11">
    <source>
        <dbReference type="ARBA" id="ARBA00022581"/>
    </source>
</evidence>
<keyword evidence="21 32" id="KW-1164">Virus endocytosis by host</keyword>
<dbReference type="GO" id="GO:1903911">
    <property type="term" value="P:positive regulation of receptor clustering"/>
    <property type="evidence" value="ECO:0007669"/>
    <property type="project" value="UniProtKB-UniRule"/>
</dbReference>
<feature type="region of interest" description="Immunosuppression" evidence="32">
    <location>
        <begin position="553"/>
        <end position="571"/>
    </location>
</feature>
<dbReference type="GO" id="GO:0020002">
    <property type="term" value="C:host cell plasma membrane"/>
    <property type="evidence" value="ECO:0007669"/>
    <property type="project" value="UniProtKB-SubCell"/>
</dbReference>
<dbReference type="GO" id="GO:0019031">
    <property type="term" value="C:viral envelope"/>
    <property type="evidence" value="ECO:0007669"/>
    <property type="project" value="UniProtKB-KW"/>
</dbReference>
<keyword evidence="20 32" id="KW-0261">Viral envelope protein</keyword>
<evidence type="ECO:0000256" key="16">
    <source>
        <dbReference type="ARBA" id="ARBA00022729"/>
    </source>
</evidence>
<feature type="domain" description="Retroviral envelope protein GP41-like" evidence="36">
    <location>
        <begin position="509"/>
        <end position="699"/>
    </location>
</feature>
<dbReference type="SUPFAM" id="SSF58069">
    <property type="entry name" value="Virus ectodomain"/>
    <property type="match status" value="1"/>
</dbReference>
<comment type="function">
    <text evidence="32">Transmembrane protein gp41: Acts as a class I viral fusion protein. Under the current model, the protein has at least 3 conformational states: pre-fusion native state, pre-hairpin intermediate state, and post-fusion hairpin state. During fusion of viral and target intracellular membranes, the coiled coil regions (heptad repeats) assume a trimer-of-hairpins structure, positioning the fusion peptide in close proximity to the C-terminal region of the ectodomain. The formation of this structure appears to drive apposition and subsequent fusion of viral and target cell membranes. Complete fusion occurs in host cell endosomes and is dynamin-dependent, however some lipid transfer might occur at the plasma membrane. The virus undergoes clathrin-dependent internalization long before endosomal fusion, thus minimizing the surface exposure of conserved viral epitopes during fusion and reducing the efficacy of inhibitors targeting these epitopes. Membranes fusion leads to delivery of the nucleocapsid into the cytoplasm.</text>
</comment>
<feature type="transmembrane region" description="Helical" evidence="33">
    <location>
        <begin position="657"/>
        <end position="684"/>
    </location>
</feature>
<feature type="coiled-coil region" evidence="32">
    <location>
        <begin position="612"/>
        <end position="646"/>
    </location>
</feature>
<dbReference type="GO" id="GO:0044175">
    <property type="term" value="C:host cell endosome membrane"/>
    <property type="evidence" value="ECO:0007669"/>
    <property type="project" value="UniProtKB-SubCell"/>
</dbReference>
<keyword evidence="12 32" id="KW-1162">Viral penetration into host cytoplasm</keyword>
<feature type="chain" id="PRO_5023474683" description="Envelope glycoprotein gp160" evidence="32">
    <location>
        <begin position="32"/>
        <end position="842"/>
    </location>
</feature>